<proteinExistence type="predicted"/>
<evidence type="ECO:0000313" key="2">
    <source>
        <dbReference type="EMBL" id="SPD46653.1"/>
    </source>
</evidence>
<organism evidence="2 3">
    <name type="scientific">Cupriavidus neocaledonicus</name>
    <dbReference type="NCBI Taxonomy" id="1040979"/>
    <lineage>
        <taxon>Bacteria</taxon>
        <taxon>Pseudomonadati</taxon>
        <taxon>Pseudomonadota</taxon>
        <taxon>Betaproteobacteria</taxon>
        <taxon>Burkholderiales</taxon>
        <taxon>Burkholderiaceae</taxon>
        <taxon>Cupriavidus</taxon>
    </lineage>
</organism>
<evidence type="ECO:0000313" key="3">
    <source>
        <dbReference type="Proteomes" id="UP000255168"/>
    </source>
</evidence>
<gene>
    <name evidence="2" type="ORF">CBM2607_11593</name>
</gene>
<accession>A0A375H847</accession>
<dbReference type="AlphaFoldDB" id="A0A375H847"/>
<reference evidence="2 3" key="1">
    <citation type="submission" date="2018-01" db="EMBL/GenBank/DDBJ databases">
        <authorList>
            <person name="Clerissi C."/>
        </authorList>
    </citation>
    <scope>NUCLEOTIDE SEQUENCE [LARGE SCALE GENOMIC DNA]</scope>
    <source>
        <strain evidence="2">Cupriavidus taiwanensis STM 6160</strain>
    </source>
</reference>
<dbReference type="EMBL" id="LT984806">
    <property type="protein sequence ID" value="SPD46653.1"/>
    <property type="molecule type" value="Genomic_DNA"/>
</dbReference>
<sequence length="118" mass="12686">MPGNDGGDHDEAANAESQGRKSKVSCHGTSHWTGDDLVARLHKGATYRSYAHCKIDPALGFAVTRVTLRSRNTTPGLISMPKTIAPLPLGQYWATPRAPFPLDGANALRFLFVKIGVS</sequence>
<dbReference type="Proteomes" id="UP000255168">
    <property type="component" value="Chromosome I"/>
</dbReference>
<feature type="region of interest" description="Disordered" evidence="1">
    <location>
        <begin position="1"/>
        <end position="32"/>
    </location>
</feature>
<feature type="compositionally biased region" description="Basic and acidic residues" evidence="1">
    <location>
        <begin position="1"/>
        <end position="12"/>
    </location>
</feature>
<evidence type="ECO:0000256" key="1">
    <source>
        <dbReference type="SAM" id="MobiDB-lite"/>
    </source>
</evidence>
<protein>
    <submittedName>
        <fullName evidence="2">Uncharacterized protein</fullName>
    </submittedName>
</protein>
<name>A0A375H847_9BURK</name>